<dbReference type="GO" id="GO:0016251">
    <property type="term" value="F:RNA polymerase II general transcription initiation factor activity"/>
    <property type="evidence" value="ECO:0007669"/>
    <property type="project" value="TreeGrafter"/>
</dbReference>
<accession>A0A8R2JLX2</accession>
<dbReference type="Pfam" id="PF00400">
    <property type="entry name" value="WD40"/>
    <property type="match status" value="4"/>
</dbReference>
<dbReference type="InterPro" id="IPR019775">
    <property type="entry name" value="WD40_repeat_CS"/>
</dbReference>
<feature type="compositionally biased region" description="Polar residues" evidence="7">
    <location>
        <begin position="490"/>
        <end position="501"/>
    </location>
</feature>
<feature type="compositionally biased region" description="Polar residues" evidence="7">
    <location>
        <begin position="1338"/>
        <end position="1353"/>
    </location>
</feature>
<evidence type="ECO:0000313" key="8">
    <source>
        <dbReference type="EnsemblMetazoa" id="XP_029341691.1"/>
    </source>
</evidence>
<sequence length="1534" mass="174832">MHFALATTQGGRPTTVTTAAMSNDSPRTSAVPAPTSYLPHAVPSTSQGVGATSADASTGPNSDDLTAGGSQITMEDYNDTSSEDEYQKSGSTFTMALGHYFFERNLIETPNNYQASKPVIDYVNLKFVENNFRTLGLDEMFDKNNIRRAETEFESFEVWFSHLKKYAADREYIRDLRLPLFCHLYLNLYAPHNHARLQAFLKTFKYLFASPKGNIYLEELRNVTDILNLSPRLEYFRRNKFVYGVSPMFVNRLYDFFQINFMLQVVFQEWIDINYITYEDPRIVFDEKCTNNQEQVNNLDEANAPKTLNLSQNKNINRKVNNSKNDYYNNQRSSMSKDFVGSSSGSSFQVSNSRKLANNCVEDQQKQDTNSELDKNFSIICEQSTEYSEQLTEYFKQFSTEDRCLEPRSRRSKKSTDNSEQSSTEDRCLEPRSRRSKKSTDNSEQSSTEDRCLEPRSRRSKKSTEYSEQSSTEDRCLEPRSRRSKKSTEYSEQSTDNSEQSSTEDHYLEPRSRRSKKISNEGRKSRKHRKKHKLRRKKKSTSDNNSHKSSNETSNNDEQLQKKIKSSDRRKTTGDQNSRSCEKSFEISDDDYKEKKCKRQNKSNGSKSTNDDNNMQMSESLSEVSDSEQKKYKSQKNSGRCKSTNYDNNTQMKENLSEVSDGEKKKYRRQKIRGKNKSISDDNMHISNDDEKKQKRQNKRSKTKSTSDDNNRMSEISSDEQKFQKPQNKKKLRGKKKSDHNIDDSSLCGSSPEDITTILMIIIFLMMSKNQESSNKDKEIHKSNARRKYELINSNTSLSESCSAGDSLEDSSSLYSSSCDEELLMRKYMRKIKKSTQYLRYETSHYLKPIKVTKINLKTLDEDLYLHLSRKIILKNCGKVSCSFLTSDQNLVVAGSVDALIYLWERDNEQSVSEESHDVLHTIGNINSSTFSSSVQENNLVEYLDKSKAFILRGHGGPIFDLAELPSAKILLSASDDKTYRAWDLRTKQCIEIYNGHEHRTWCIAASPYSLQVATGSCEGASCLWFLNYKRPLRMFIGHLDDILVLKFHPNQVFLATGSSDKTVRVFELTTGDCHRVLMGHTDYITCLEFNTENFNYLASAAGNGEIIVWDVPSGEIVWRIGVGKVLFSDLVWITKDVLLASLTTGVVLKCDTTLNYIDSSCKVNGFETPFYRLISLQMINNTVYTIGIPDKSGGLKPISKRTKEKALQTKSERQKSQKEPSPLSKLFFPQHIIDNNGNSMTPLRGLSSLIPNPTYDFEYQINTNDQLNKSTLPNFLSMNLKSAPFNLSADEISKLSSEYQSKNIRLIPASDITNNLRNAYLLPVQKNIRTSNANSVNAHSTNVQLPSTSKSQKLNKTHAPPKSKITKAKQHNFGNSSLTMHTSIQHMQIKTTTAQEQLHLDDHKDTNMLVQQYLQTMGTSTHKQQTSNLLQVKRPGMSSPLLQNSIVQQDQKMQLQHGTGSNSSVAGTNVQQQQLLQQSRSNTNLTKGNVQQRLSPQTNNRSSNVTKRSSSRQSPNKSSSLDDTGTGKHTRMQ</sequence>
<feature type="region of interest" description="Disordered" evidence="7">
    <location>
        <begin position="1338"/>
        <end position="1366"/>
    </location>
</feature>
<evidence type="ECO:0000256" key="7">
    <source>
        <dbReference type="SAM" id="MobiDB-lite"/>
    </source>
</evidence>
<proteinExistence type="inferred from homology"/>
<keyword evidence="3 6" id="KW-0853">WD repeat</keyword>
<dbReference type="PROSITE" id="PS00678">
    <property type="entry name" value="WD_REPEATS_1"/>
    <property type="match status" value="1"/>
</dbReference>
<dbReference type="GO" id="GO:0005669">
    <property type="term" value="C:transcription factor TFIID complex"/>
    <property type="evidence" value="ECO:0007669"/>
    <property type="project" value="TreeGrafter"/>
</dbReference>
<feature type="compositionally biased region" description="Basic residues" evidence="7">
    <location>
        <begin position="524"/>
        <end position="539"/>
    </location>
</feature>
<dbReference type="PANTHER" id="PTHR19879">
    <property type="entry name" value="TRANSCRIPTION INITIATION FACTOR TFIID"/>
    <property type="match status" value="1"/>
</dbReference>
<feature type="region of interest" description="Disordered" evidence="7">
    <location>
        <begin position="402"/>
        <end position="748"/>
    </location>
</feature>
<dbReference type="GeneID" id="100569295"/>
<feature type="compositionally biased region" description="Basic and acidic residues" evidence="7">
    <location>
        <begin position="424"/>
        <end position="441"/>
    </location>
</feature>
<dbReference type="InterPro" id="IPR036322">
    <property type="entry name" value="WD40_repeat_dom_sf"/>
</dbReference>
<keyword evidence="9" id="KW-1185">Reference proteome</keyword>
<feature type="repeat" description="WD" evidence="6">
    <location>
        <begin position="1036"/>
        <end position="1077"/>
    </location>
</feature>
<feature type="compositionally biased region" description="Polar residues" evidence="7">
    <location>
        <begin position="602"/>
        <end position="624"/>
    </location>
</feature>
<dbReference type="OrthoDB" id="10266330at2759"/>
<feature type="region of interest" description="Disordered" evidence="7">
    <location>
        <begin position="1"/>
        <end position="85"/>
    </location>
</feature>
<feature type="compositionally biased region" description="Basic and acidic residues" evidence="7">
    <location>
        <begin position="1205"/>
        <end position="1219"/>
    </location>
</feature>
<feature type="compositionally biased region" description="Polar residues" evidence="7">
    <location>
        <begin position="319"/>
        <end position="332"/>
    </location>
</feature>
<feature type="compositionally biased region" description="Basic and acidic residues" evidence="7">
    <location>
        <begin position="472"/>
        <end position="489"/>
    </location>
</feature>
<dbReference type="InterPro" id="IPR037264">
    <property type="entry name" value="TFIID_NTD2_sf"/>
</dbReference>
<dbReference type="RefSeq" id="XP_029341691.1">
    <property type="nucleotide sequence ID" value="XM_029485831.1"/>
</dbReference>
<dbReference type="PANTHER" id="PTHR19879:SF7">
    <property type="entry name" value="PROTEASOMAL ATPASE-ASSOCIATED FACTOR 1"/>
    <property type="match status" value="1"/>
</dbReference>
<keyword evidence="4" id="KW-0677">Repeat</keyword>
<feature type="compositionally biased region" description="Basic residues" evidence="7">
    <location>
        <begin position="1354"/>
        <end position="1366"/>
    </location>
</feature>
<evidence type="ECO:0000256" key="6">
    <source>
        <dbReference type="PROSITE-ProRule" id="PRU00221"/>
    </source>
</evidence>
<dbReference type="Gene3D" id="1.25.40.500">
    <property type="entry name" value="TFIID subunit TAF5, NTD2 domain"/>
    <property type="match status" value="1"/>
</dbReference>
<dbReference type="Gene3D" id="2.130.10.10">
    <property type="entry name" value="YVTN repeat-like/Quinoprotein amine dehydrogenase"/>
    <property type="match status" value="2"/>
</dbReference>
<feature type="region of interest" description="Disordered" evidence="7">
    <location>
        <begin position="1196"/>
        <end position="1223"/>
    </location>
</feature>
<dbReference type="Proteomes" id="UP000007819">
    <property type="component" value="Chromosome X"/>
</dbReference>
<evidence type="ECO:0000256" key="1">
    <source>
        <dbReference type="ARBA" id="ARBA00004123"/>
    </source>
</evidence>
<protein>
    <recommendedName>
        <fullName evidence="10">WD repeat-containing protein 55 homolog</fullName>
    </recommendedName>
</protein>
<dbReference type="EnsemblMetazoa" id="XM_029485831.1">
    <property type="protein sequence ID" value="XP_029341691.1"/>
    <property type="gene ID" value="LOC100569295"/>
</dbReference>
<feature type="region of interest" description="Disordered" evidence="7">
    <location>
        <begin position="319"/>
        <end position="341"/>
    </location>
</feature>
<reference evidence="9" key="1">
    <citation type="submission" date="2010-06" db="EMBL/GenBank/DDBJ databases">
        <authorList>
            <person name="Jiang H."/>
            <person name="Abraham K."/>
            <person name="Ali S."/>
            <person name="Alsbrooks S.L."/>
            <person name="Anim B.N."/>
            <person name="Anosike U.S."/>
            <person name="Attaway T."/>
            <person name="Bandaranaike D.P."/>
            <person name="Battles P.K."/>
            <person name="Bell S.N."/>
            <person name="Bell A.V."/>
            <person name="Beltran B."/>
            <person name="Bickham C."/>
            <person name="Bustamante Y."/>
            <person name="Caleb T."/>
            <person name="Canada A."/>
            <person name="Cardenas V."/>
            <person name="Carter K."/>
            <person name="Chacko J."/>
            <person name="Chandrabose M.N."/>
            <person name="Chavez D."/>
            <person name="Chavez A."/>
            <person name="Chen L."/>
            <person name="Chu H.-S."/>
            <person name="Claassen K.J."/>
            <person name="Cockrell R."/>
            <person name="Collins M."/>
            <person name="Cooper J.A."/>
            <person name="Cree A."/>
            <person name="Curry S.M."/>
            <person name="Da Y."/>
            <person name="Dao M.D."/>
            <person name="Das B."/>
            <person name="Davila M.-L."/>
            <person name="Davy-Carroll L."/>
            <person name="Denson S."/>
            <person name="Dinh H."/>
            <person name="Ebong V.E."/>
            <person name="Edwards J.R."/>
            <person name="Egan A."/>
            <person name="El-Daye J."/>
            <person name="Escobedo L."/>
            <person name="Fernandez S."/>
            <person name="Fernando P.R."/>
            <person name="Flagg N."/>
            <person name="Forbes L.D."/>
            <person name="Fowler R.G."/>
            <person name="Fu Q."/>
            <person name="Gabisi R.A."/>
            <person name="Ganer J."/>
            <person name="Garbino Pronczuk A."/>
            <person name="Garcia R.M."/>
            <person name="Garner T."/>
            <person name="Garrett T.E."/>
            <person name="Gonzalez D.A."/>
            <person name="Hamid H."/>
            <person name="Hawkins E.S."/>
            <person name="Hirani K."/>
            <person name="Hogues M.E."/>
            <person name="Hollins B."/>
            <person name="Hsiao C.-H."/>
            <person name="Jabil R."/>
            <person name="James M.L."/>
            <person name="Jhangiani S.N."/>
            <person name="Johnson B."/>
            <person name="Johnson Q."/>
            <person name="Joshi V."/>
            <person name="Kalu J.B."/>
            <person name="Kam C."/>
            <person name="Kashfia A."/>
            <person name="Keebler J."/>
            <person name="Kisamo H."/>
            <person name="Kovar C.L."/>
            <person name="Lago L.A."/>
            <person name="Lai C.-Y."/>
            <person name="Laidlaw J."/>
            <person name="Lara F."/>
            <person name="Le T.-K."/>
            <person name="Lee S.L."/>
            <person name="Legall F.H."/>
            <person name="Lemon S.J."/>
            <person name="Lewis L.R."/>
            <person name="Li B."/>
            <person name="Liu Y."/>
            <person name="Liu Y.-S."/>
            <person name="Lopez J."/>
            <person name="Lozado R.J."/>
            <person name="Lu J."/>
            <person name="Madu R.C."/>
            <person name="Maheshwari M."/>
            <person name="Maheshwari R."/>
            <person name="Malloy K."/>
            <person name="Martinez E."/>
            <person name="Mathew T."/>
            <person name="Mercado I.C."/>
            <person name="Mercado C."/>
            <person name="Meyer B."/>
            <person name="Montgomery K."/>
            <person name="Morgan M.B."/>
            <person name="Munidasa M."/>
            <person name="Nazareth L.V."/>
            <person name="Nelson J."/>
            <person name="Ng B.M."/>
            <person name="Nguyen N.B."/>
            <person name="Nguyen P.Q."/>
            <person name="Nguyen T."/>
            <person name="Obregon M."/>
            <person name="Okwuonu G.O."/>
            <person name="Onwere C.G."/>
            <person name="Orozco G."/>
            <person name="Parra A."/>
            <person name="Patel S."/>
            <person name="Patil S."/>
            <person name="Perez A."/>
            <person name="Perez Y."/>
            <person name="Pham C."/>
            <person name="Primus E.L."/>
            <person name="Pu L.-L."/>
            <person name="Puazo M."/>
            <person name="Qin X."/>
            <person name="Quiroz J.B."/>
            <person name="Reese J."/>
            <person name="Richards S."/>
            <person name="Rives C.M."/>
            <person name="Robberts R."/>
            <person name="Ruiz S.J."/>
            <person name="Ruiz M.J."/>
            <person name="Santibanez J."/>
            <person name="Schneider B.W."/>
            <person name="Sisson I."/>
            <person name="Smith M."/>
            <person name="Sodergren E."/>
            <person name="Song X.-Z."/>
            <person name="Song B.B."/>
            <person name="Summersgill H."/>
            <person name="Thelus R."/>
            <person name="Thornton R.D."/>
            <person name="Trejos Z.Y."/>
            <person name="Usmani K."/>
            <person name="Vattathil S."/>
            <person name="Villasana D."/>
            <person name="Walker D.L."/>
            <person name="Wang S."/>
            <person name="Wang K."/>
            <person name="White C.S."/>
            <person name="Williams A.C."/>
            <person name="Williamson J."/>
            <person name="Wilson K."/>
            <person name="Woghiren I.O."/>
            <person name="Woodworth J.R."/>
            <person name="Worley K.C."/>
            <person name="Wright R.A."/>
            <person name="Wu W."/>
            <person name="Young L."/>
            <person name="Zhang L."/>
            <person name="Zhang J."/>
            <person name="Zhu Y."/>
            <person name="Muzny D.M."/>
            <person name="Weinstock G."/>
            <person name="Gibbs R.A."/>
        </authorList>
    </citation>
    <scope>NUCLEOTIDE SEQUENCE [LARGE SCALE GENOMIC DNA]</scope>
    <source>
        <strain evidence="9">LSR1</strain>
    </source>
</reference>
<feature type="repeat" description="WD" evidence="6">
    <location>
        <begin position="1078"/>
        <end position="1120"/>
    </location>
</feature>
<dbReference type="GO" id="GO:0006367">
    <property type="term" value="P:transcription initiation at RNA polymerase II promoter"/>
    <property type="evidence" value="ECO:0007669"/>
    <property type="project" value="TreeGrafter"/>
</dbReference>
<feature type="compositionally biased region" description="Basic residues" evidence="7">
    <location>
        <begin position="665"/>
        <end position="676"/>
    </location>
</feature>
<dbReference type="SUPFAM" id="SSF160897">
    <property type="entry name" value="Taf5 N-terminal domain-like"/>
    <property type="match status" value="1"/>
</dbReference>
<dbReference type="InterPro" id="IPR015943">
    <property type="entry name" value="WD40/YVTN_repeat-like_dom_sf"/>
</dbReference>
<feature type="compositionally biased region" description="Basic and acidic residues" evidence="7">
    <location>
        <begin position="580"/>
        <end position="594"/>
    </location>
</feature>
<feature type="compositionally biased region" description="Basic and acidic residues" evidence="7">
    <location>
        <begin position="678"/>
        <end position="693"/>
    </location>
</feature>
<feature type="compositionally biased region" description="Basic residues" evidence="7">
    <location>
        <begin position="694"/>
        <end position="703"/>
    </location>
</feature>
<feature type="compositionally biased region" description="Polar residues" evidence="7">
    <location>
        <begin position="19"/>
        <end position="28"/>
    </location>
</feature>
<feature type="repeat" description="WD" evidence="6">
    <location>
        <begin position="952"/>
        <end position="993"/>
    </location>
</feature>
<dbReference type="PROSITE" id="PS50082">
    <property type="entry name" value="WD_REPEATS_2"/>
    <property type="match status" value="3"/>
</dbReference>
<evidence type="ECO:0000256" key="5">
    <source>
        <dbReference type="ARBA" id="ARBA00023242"/>
    </source>
</evidence>
<dbReference type="SMART" id="SM00320">
    <property type="entry name" value="WD40"/>
    <property type="match status" value="5"/>
</dbReference>
<keyword evidence="5" id="KW-0539">Nucleus</keyword>
<feature type="compositionally biased region" description="Basic and acidic residues" evidence="7">
    <location>
        <begin position="402"/>
        <end position="417"/>
    </location>
</feature>
<feature type="compositionally biased region" description="Basic and acidic residues" evidence="7">
    <location>
        <begin position="559"/>
        <end position="573"/>
    </location>
</feature>
<name>A0A8R2JLX2_ACYPI</name>
<comment type="subcellular location">
    <subcellularLocation>
        <location evidence="1">Nucleus</location>
    </subcellularLocation>
</comment>
<feature type="region of interest" description="Disordered" evidence="7">
    <location>
        <begin position="1452"/>
        <end position="1534"/>
    </location>
</feature>
<reference evidence="8" key="2">
    <citation type="submission" date="2022-06" db="UniProtKB">
        <authorList>
            <consortium name="EnsemblMetazoa"/>
        </authorList>
    </citation>
    <scope>IDENTIFICATION</scope>
</reference>
<evidence type="ECO:0000256" key="3">
    <source>
        <dbReference type="ARBA" id="ARBA00022574"/>
    </source>
</evidence>
<dbReference type="SUPFAM" id="SSF50978">
    <property type="entry name" value="WD40 repeat-like"/>
    <property type="match status" value="1"/>
</dbReference>
<feature type="compositionally biased region" description="Basic and acidic residues" evidence="7">
    <location>
        <begin position="448"/>
        <end position="465"/>
    </location>
</feature>
<feature type="compositionally biased region" description="Polar residues" evidence="7">
    <location>
        <begin position="1452"/>
        <end position="1471"/>
    </location>
</feature>
<dbReference type="CDD" id="cd00200">
    <property type="entry name" value="WD40"/>
    <property type="match status" value="1"/>
</dbReference>
<feature type="compositionally biased region" description="Basic and acidic residues" evidence="7">
    <location>
        <begin position="503"/>
        <end position="523"/>
    </location>
</feature>
<evidence type="ECO:0008006" key="10">
    <source>
        <dbReference type="Google" id="ProtNLM"/>
    </source>
</evidence>
<evidence type="ECO:0000256" key="4">
    <source>
        <dbReference type="ARBA" id="ARBA00022737"/>
    </source>
</evidence>
<dbReference type="PROSITE" id="PS50294">
    <property type="entry name" value="WD_REPEATS_REGION"/>
    <property type="match status" value="3"/>
</dbReference>
<evidence type="ECO:0000256" key="2">
    <source>
        <dbReference type="ARBA" id="ARBA00009435"/>
    </source>
</evidence>
<feature type="compositionally biased region" description="Basic residues" evidence="7">
    <location>
        <begin position="727"/>
        <end position="738"/>
    </location>
</feature>
<feature type="compositionally biased region" description="Polar residues" evidence="7">
    <location>
        <begin position="635"/>
        <end position="658"/>
    </location>
</feature>
<feature type="compositionally biased region" description="Low complexity" evidence="7">
    <location>
        <begin position="7"/>
        <end position="18"/>
    </location>
</feature>
<evidence type="ECO:0000313" key="9">
    <source>
        <dbReference type="Proteomes" id="UP000007819"/>
    </source>
</evidence>
<comment type="similarity">
    <text evidence="2">Belongs to the WD repeat TAF5 family.</text>
</comment>
<dbReference type="InterPro" id="IPR001680">
    <property type="entry name" value="WD40_rpt"/>
</dbReference>
<organism evidence="8 9">
    <name type="scientific">Acyrthosiphon pisum</name>
    <name type="common">Pea aphid</name>
    <dbReference type="NCBI Taxonomy" id="7029"/>
    <lineage>
        <taxon>Eukaryota</taxon>
        <taxon>Metazoa</taxon>
        <taxon>Ecdysozoa</taxon>
        <taxon>Arthropoda</taxon>
        <taxon>Hexapoda</taxon>
        <taxon>Insecta</taxon>
        <taxon>Pterygota</taxon>
        <taxon>Neoptera</taxon>
        <taxon>Paraneoptera</taxon>
        <taxon>Hemiptera</taxon>
        <taxon>Sternorrhyncha</taxon>
        <taxon>Aphidomorpha</taxon>
        <taxon>Aphidoidea</taxon>
        <taxon>Aphididae</taxon>
        <taxon>Macrosiphini</taxon>
        <taxon>Acyrthosiphon</taxon>
    </lineage>
</organism>
<feature type="compositionally biased region" description="Polar residues" evidence="7">
    <location>
        <begin position="43"/>
        <end position="73"/>
    </location>
</feature>
<feature type="compositionally biased region" description="Polar residues" evidence="7">
    <location>
        <begin position="1480"/>
        <end position="1509"/>
    </location>
</feature>